<dbReference type="InterPro" id="IPR045279">
    <property type="entry name" value="ARR-like"/>
</dbReference>
<feature type="domain" description="HTH myb-type" evidence="11">
    <location>
        <begin position="184"/>
        <end position="247"/>
    </location>
</feature>
<feature type="compositionally biased region" description="Basic residues" evidence="9">
    <location>
        <begin position="568"/>
        <end position="580"/>
    </location>
</feature>
<proteinExistence type="predicted"/>
<sequence length="580" mass="64927">MTFSFGNVFPANVKVLVIDHDIHLLNAIEKKLSQFNYQVTTCWTVSSAMNLIAQKVHFDLVLLETQMPDMDSFDFLQQLTQQIDIPVIMTMCSEGSTTGILNAIENGACDCWVKPFSENQVKYMWHHAVRKMMKGNKKQKINEQLGVEGSQIRARDDSNLCLNDEDIPEPPPTKKTKKRKKTKKTKKERVVWSLELHEQFMKAVKELDASKAVPKTILEHMKVPGLTREQVGSHLQKYRLYLNKHQQEHEQALLVVESNSSHDRSPKLYFQAYDASAHAVVLESSQWSHNSHVAEQQYPMAYACSSQQVPRKLLPRHFPQQPNMNLHHGYATWEQQLPSEYYIADHAVGLGSLTANNSNAMLQQEEDINNQQQSPMHVPHMNNAVNDGVSSVDNIVEVNNTITDFGEATMQVEIGPQVQELERVVAGPQDQELGRVVAGPQAQPQELERVVAGPQDQELGRVVIAPQAQPQELGRVVAGPHAQELGRMVAAPQDQPQKLGRVMAAPHAQPQKLGRVVAGPQAQPQELGMVVTGSQTQKLGRVVAGPQAQELGRMVAAPQTQPQELGRGKRYKKANTRYTQ</sequence>
<organism evidence="12 14">
    <name type="scientific">Medicago truncatula</name>
    <name type="common">Barrel medic</name>
    <name type="synonym">Medicago tribuloides</name>
    <dbReference type="NCBI Taxonomy" id="3880"/>
    <lineage>
        <taxon>Eukaryota</taxon>
        <taxon>Viridiplantae</taxon>
        <taxon>Streptophyta</taxon>
        <taxon>Embryophyta</taxon>
        <taxon>Tracheophyta</taxon>
        <taxon>Spermatophyta</taxon>
        <taxon>Magnoliopsida</taxon>
        <taxon>eudicotyledons</taxon>
        <taxon>Gunneridae</taxon>
        <taxon>Pentapetalae</taxon>
        <taxon>rosids</taxon>
        <taxon>fabids</taxon>
        <taxon>Fabales</taxon>
        <taxon>Fabaceae</taxon>
        <taxon>Papilionoideae</taxon>
        <taxon>50 kb inversion clade</taxon>
        <taxon>NPAAA clade</taxon>
        <taxon>Hologalegina</taxon>
        <taxon>IRL clade</taxon>
        <taxon>Trifolieae</taxon>
        <taxon>Medicago</taxon>
    </lineage>
</organism>
<dbReference type="Gene3D" id="3.40.50.2300">
    <property type="match status" value="1"/>
</dbReference>
<evidence type="ECO:0000313" key="13">
    <source>
        <dbReference type="EnsemblPlants" id="AET05444"/>
    </source>
</evidence>
<dbReference type="FunFam" id="1.10.10.60:FF:000007">
    <property type="entry name" value="Two-component response regulator"/>
    <property type="match status" value="1"/>
</dbReference>
<reference evidence="12 14" key="1">
    <citation type="journal article" date="2011" name="Nature">
        <title>The Medicago genome provides insight into the evolution of rhizobial symbioses.</title>
        <authorList>
            <person name="Young N.D."/>
            <person name="Debelle F."/>
            <person name="Oldroyd G.E."/>
            <person name="Geurts R."/>
            <person name="Cannon S.B."/>
            <person name="Udvardi M.K."/>
            <person name="Benedito V.A."/>
            <person name="Mayer K.F."/>
            <person name="Gouzy J."/>
            <person name="Schoof H."/>
            <person name="Van de Peer Y."/>
            <person name="Proost S."/>
            <person name="Cook D.R."/>
            <person name="Meyers B.C."/>
            <person name="Spannagl M."/>
            <person name="Cheung F."/>
            <person name="De Mita S."/>
            <person name="Krishnakumar V."/>
            <person name="Gundlach H."/>
            <person name="Zhou S."/>
            <person name="Mudge J."/>
            <person name="Bharti A.K."/>
            <person name="Murray J.D."/>
            <person name="Naoumkina M.A."/>
            <person name="Rosen B."/>
            <person name="Silverstein K.A."/>
            <person name="Tang H."/>
            <person name="Rombauts S."/>
            <person name="Zhao P.X."/>
            <person name="Zhou P."/>
            <person name="Barbe V."/>
            <person name="Bardou P."/>
            <person name="Bechner M."/>
            <person name="Bellec A."/>
            <person name="Berger A."/>
            <person name="Berges H."/>
            <person name="Bidwell S."/>
            <person name="Bisseling T."/>
            <person name="Choisne N."/>
            <person name="Couloux A."/>
            <person name="Denny R."/>
            <person name="Deshpande S."/>
            <person name="Dai X."/>
            <person name="Doyle J.J."/>
            <person name="Dudez A.M."/>
            <person name="Farmer A.D."/>
            <person name="Fouteau S."/>
            <person name="Franken C."/>
            <person name="Gibelin C."/>
            <person name="Gish J."/>
            <person name="Goldstein S."/>
            <person name="Gonzalez A.J."/>
            <person name="Green P.J."/>
            <person name="Hallab A."/>
            <person name="Hartog M."/>
            <person name="Hua A."/>
            <person name="Humphray S.J."/>
            <person name="Jeong D.H."/>
            <person name="Jing Y."/>
            <person name="Jocker A."/>
            <person name="Kenton S.M."/>
            <person name="Kim D.J."/>
            <person name="Klee K."/>
            <person name="Lai H."/>
            <person name="Lang C."/>
            <person name="Lin S."/>
            <person name="Macmil S.L."/>
            <person name="Magdelenat G."/>
            <person name="Matthews L."/>
            <person name="McCorrison J."/>
            <person name="Monaghan E.L."/>
            <person name="Mun J.H."/>
            <person name="Najar F.Z."/>
            <person name="Nicholson C."/>
            <person name="Noirot C."/>
            <person name="O'Bleness M."/>
            <person name="Paule C.R."/>
            <person name="Poulain J."/>
            <person name="Prion F."/>
            <person name="Qin B."/>
            <person name="Qu C."/>
            <person name="Retzel E.F."/>
            <person name="Riddle C."/>
            <person name="Sallet E."/>
            <person name="Samain S."/>
            <person name="Samson N."/>
            <person name="Sanders I."/>
            <person name="Saurat O."/>
            <person name="Scarpelli C."/>
            <person name="Schiex T."/>
            <person name="Segurens B."/>
            <person name="Severin A.J."/>
            <person name="Sherrier D.J."/>
            <person name="Shi R."/>
            <person name="Sims S."/>
            <person name="Singer S.R."/>
            <person name="Sinharoy S."/>
            <person name="Sterck L."/>
            <person name="Viollet A."/>
            <person name="Wang B.B."/>
            <person name="Wang K."/>
            <person name="Wang M."/>
            <person name="Wang X."/>
            <person name="Warfsmann J."/>
            <person name="Weissenbach J."/>
            <person name="White D.D."/>
            <person name="White J.D."/>
            <person name="Wiley G.B."/>
            <person name="Wincker P."/>
            <person name="Xing Y."/>
            <person name="Yang L."/>
            <person name="Yao Z."/>
            <person name="Ying F."/>
            <person name="Zhai J."/>
            <person name="Zhou L."/>
            <person name="Zuber A."/>
            <person name="Denarie J."/>
            <person name="Dixon R.A."/>
            <person name="May G.D."/>
            <person name="Schwartz D.C."/>
            <person name="Rogers J."/>
            <person name="Quetier F."/>
            <person name="Town C.D."/>
            <person name="Roe B.A."/>
        </authorList>
    </citation>
    <scope>NUCLEOTIDE SEQUENCE [LARGE SCALE GENOMIC DNA]</scope>
    <source>
        <strain evidence="12">A17</strain>
        <strain evidence="13 14">cv. Jemalong A17</strain>
    </source>
</reference>
<keyword evidence="14" id="KW-1185">Reference proteome</keyword>
<dbReference type="AlphaFoldDB" id="G7LBF7"/>
<reference evidence="13" key="3">
    <citation type="submission" date="2015-04" db="UniProtKB">
        <authorList>
            <consortium name="EnsemblPlants"/>
        </authorList>
    </citation>
    <scope>IDENTIFICATION</scope>
    <source>
        <strain evidence="13">cv. Jemalong A17</strain>
    </source>
</reference>
<dbReference type="eggNOG" id="KOG1601">
    <property type="taxonomic scope" value="Eukaryota"/>
</dbReference>
<evidence type="ECO:0000256" key="3">
    <source>
        <dbReference type="ARBA" id="ARBA00023012"/>
    </source>
</evidence>
<evidence type="ECO:0000313" key="12">
    <source>
        <dbReference type="EMBL" id="AET05444.2"/>
    </source>
</evidence>
<evidence type="ECO:0000256" key="6">
    <source>
        <dbReference type="ARBA" id="ARBA00023163"/>
    </source>
</evidence>
<dbReference type="PANTHER" id="PTHR43874:SF206">
    <property type="entry name" value="RESPONSE REGULATOR RECEIVER DOMAIN PROTEIN"/>
    <property type="match status" value="1"/>
</dbReference>
<feature type="region of interest" description="Disordered" evidence="9">
    <location>
        <begin position="158"/>
        <end position="187"/>
    </location>
</feature>
<dbReference type="PANTHER" id="PTHR43874">
    <property type="entry name" value="TWO-COMPONENT RESPONSE REGULATOR"/>
    <property type="match status" value="1"/>
</dbReference>
<dbReference type="SUPFAM" id="SSF52172">
    <property type="entry name" value="CheY-like"/>
    <property type="match status" value="1"/>
</dbReference>
<dbReference type="InterPro" id="IPR017930">
    <property type="entry name" value="Myb_dom"/>
</dbReference>
<gene>
    <name evidence="12" type="ordered locus">MTR_8g105600</name>
</gene>
<evidence type="ECO:0000313" key="14">
    <source>
        <dbReference type="Proteomes" id="UP000002051"/>
    </source>
</evidence>
<dbReference type="HOGENOM" id="CLU_470430_0_0_1"/>
<name>G7LBF7_MEDTR</name>
<dbReference type="PROSITE" id="PS51294">
    <property type="entry name" value="HTH_MYB"/>
    <property type="match status" value="1"/>
</dbReference>
<dbReference type="CDD" id="cd17584">
    <property type="entry name" value="REC_typeB_ARR-like"/>
    <property type="match status" value="1"/>
</dbReference>
<evidence type="ECO:0000256" key="7">
    <source>
        <dbReference type="ARBA" id="ARBA00023242"/>
    </source>
</evidence>
<evidence type="ECO:0000256" key="9">
    <source>
        <dbReference type="SAM" id="MobiDB-lite"/>
    </source>
</evidence>
<dbReference type="GO" id="GO:0000160">
    <property type="term" value="P:phosphorelay signal transduction system"/>
    <property type="evidence" value="ECO:0007669"/>
    <property type="project" value="UniProtKB-KW"/>
</dbReference>
<feature type="domain" description="Response regulatory" evidence="10">
    <location>
        <begin position="14"/>
        <end position="129"/>
    </location>
</feature>
<comment type="caution">
    <text evidence="8">Lacks conserved residue(s) required for the propagation of feature annotation.</text>
</comment>
<keyword evidence="7" id="KW-0539">Nucleus</keyword>
<accession>A0A0C3Y850</accession>
<dbReference type="Pfam" id="PF00249">
    <property type="entry name" value="Myb_DNA-binding"/>
    <property type="match status" value="1"/>
</dbReference>
<accession>G7LBF7</accession>
<dbReference type="InterPro" id="IPR006447">
    <property type="entry name" value="Myb_dom_plants"/>
</dbReference>
<reference evidence="12 14" key="2">
    <citation type="journal article" date="2014" name="BMC Genomics">
        <title>An improved genome release (version Mt4.0) for the model legume Medicago truncatula.</title>
        <authorList>
            <person name="Tang H."/>
            <person name="Krishnakumar V."/>
            <person name="Bidwell S."/>
            <person name="Rosen B."/>
            <person name="Chan A."/>
            <person name="Zhou S."/>
            <person name="Gentzbittel L."/>
            <person name="Childs K.L."/>
            <person name="Yandell M."/>
            <person name="Gundlach H."/>
            <person name="Mayer K.F."/>
            <person name="Schwartz D.C."/>
            <person name="Town C.D."/>
        </authorList>
    </citation>
    <scope>GENOME REANNOTATION</scope>
    <source>
        <strain evidence="13 14">cv. Jemalong A17</strain>
    </source>
</reference>
<comment type="subcellular location">
    <subcellularLocation>
        <location evidence="1">Nucleus</location>
    </subcellularLocation>
</comment>
<dbReference type="Gene3D" id="1.10.10.60">
    <property type="entry name" value="Homeodomain-like"/>
    <property type="match status" value="1"/>
</dbReference>
<dbReference type="InterPro" id="IPR009057">
    <property type="entry name" value="Homeodomain-like_sf"/>
</dbReference>
<dbReference type="NCBIfam" id="TIGR01557">
    <property type="entry name" value="myb_SHAQKYF"/>
    <property type="match status" value="1"/>
</dbReference>
<dbReference type="Pfam" id="PF00072">
    <property type="entry name" value="Response_reg"/>
    <property type="match status" value="1"/>
</dbReference>
<keyword evidence="2" id="KW-0597">Phosphoprotein</keyword>
<evidence type="ECO:0000259" key="11">
    <source>
        <dbReference type="PROSITE" id="PS51294"/>
    </source>
</evidence>
<dbReference type="GO" id="GO:0009736">
    <property type="term" value="P:cytokinin-activated signaling pathway"/>
    <property type="evidence" value="ECO:0007669"/>
    <property type="project" value="InterPro"/>
</dbReference>
<keyword evidence="3" id="KW-0902">Two-component regulatory system</keyword>
<dbReference type="SUPFAM" id="SSF46689">
    <property type="entry name" value="Homeodomain-like"/>
    <property type="match status" value="1"/>
</dbReference>
<keyword evidence="4" id="KW-0805">Transcription regulation</keyword>
<dbReference type="InterPro" id="IPR001789">
    <property type="entry name" value="Sig_transdc_resp-reg_receiver"/>
</dbReference>
<evidence type="ECO:0000256" key="1">
    <source>
        <dbReference type="ARBA" id="ARBA00004123"/>
    </source>
</evidence>
<dbReference type="EnsemblPlants" id="AET05444">
    <property type="protein sequence ID" value="AET05444"/>
    <property type="gene ID" value="MTR_8g105600"/>
</dbReference>
<dbReference type="GO" id="GO:0005634">
    <property type="term" value="C:nucleus"/>
    <property type="evidence" value="ECO:0007669"/>
    <property type="project" value="UniProtKB-SubCell"/>
</dbReference>
<protein>
    <submittedName>
        <fullName evidence="12">Response regulator receiver domain protein</fullName>
    </submittedName>
</protein>
<evidence type="ECO:0000256" key="5">
    <source>
        <dbReference type="ARBA" id="ARBA00023159"/>
    </source>
</evidence>
<feature type="region of interest" description="Disordered" evidence="9">
    <location>
        <begin position="550"/>
        <end position="580"/>
    </location>
</feature>
<dbReference type="GO" id="GO:0003677">
    <property type="term" value="F:DNA binding"/>
    <property type="evidence" value="ECO:0007669"/>
    <property type="project" value="InterPro"/>
</dbReference>
<dbReference type="InterPro" id="IPR011006">
    <property type="entry name" value="CheY-like_superfamily"/>
</dbReference>
<dbReference type="PaxDb" id="3880-AET05444"/>
<evidence type="ECO:0000256" key="8">
    <source>
        <dbReference type="PROSITE-ProRule" id="PRU00169"/>
    </source>
</evidence>
<dbReference type="InterPro" id="IPR001005">
    <property type="entry name" value="SANT/Myb"/>
</dbReference>
<evidence type="ECO:0000256" key="4">
    <source>
        <dbReference type="ARBA" id="ARBA00023015"/>
    </source>
</evidence>
<keyword evidence="5" id="KW-0010">Activator</keyword>
<dbReference type="SMART" id="SM00448">
    <property type="entry name" value="REC"/>
    <property type="match status" value="1"/>
</dbReference>
<dbReference type="PROSITE" id="PS50110">
    <property type="entry name" value="RESPONSE_REGULATORY"/>
    <property type="match status" value="1"/>
</dbReference>
<evidence type="ECO:0000256" key="2">
    <source>
        <dbReference type="ARBA" id="ARBA00022553"/>
    </source>
</evidence>
<evidence type="ECO:0000259" key="10">
    <source>
        <dbReference type="PROSITE" id="PS50110"/>
    </source>
</evidence>
<keyword evidence="6" id="KW-0804">Transcription</keyword>
<feature type="compositionally biased region" description="Basic residues" evidence="9">
    <location>
        <begin position="174"/>
        <end position="187"/>
    </location>
</feature>
<dbReference type="Proteomes" id="UP000002051">
    <property type="component" value="Chromosome 8"/>
</dbReference>
<dbReference type="EMBL" id="CM001224">
    <property type="protein sequence ID" value="AET05444.2"/>
    <property type="molecule type" value="Genomic_DNA"/>
</dbReference>